<proteinExistence type="predicted"/>
<protein>
    <submittedName>
        <fullName evidence="2">REJ domain-containing protein</fullName>
    </submittedName>
</protein>
<organism evidence="1 2">
    <name type="scientific">Macrostomum lignano</name>
    <dbReference type="NCBI Taxonomy" id="282301"/>
    <lineage>
        <taxon>Eukaryota</taxon>
        <taxon>Metazoa</taxon>
        <taxon>Spiralia</taxon>
        <taxon>Lophotrochozoa</taxon>
        <taxon>Platyhelminthes</taxon>
        <taxon>Rhabditophora</taxon>
        <taxon>Macrostomorpha</taxon>
        <taxon>Macrostomida</taxon>
        <taxon>Macrostomidae</taxon>
        <taxon>Macrostomum</taxon>
    </lineage>
</organism>
<reference evidence="2" key="1">
    <citation type="submission" date="2016-11" db="UniProtKB">
        <authorList>
            <consortium name="WormBaseParasite"/>
        </authorList>
    </citation>
    <scope>IDENTIFICATION</scope>
</reference>
<keyword evidence="1" id="KW-1185">Reference proteome</keyword>
<accession>A0A1I8JE32</accession>
<evidence type="ECO:0000313" key="1">
    <source>
        <dbReference type="Proteomes" id="UP000095280"/>
    </source>
</evidence>
<dbReference type="WBParaSite" id="maker-uti_cns_0047115-snap-gene-0.6-mRNA-1">
    <property type="protein sequence ID" value="maker-uti_cns_0047115-snap-gene-0.6-mRNA-1"/>
    <property type="gene ID" value="maker-uti_cns_0047115-snap-gene-0.6"/>
</dbReference>
<name>A0A1I8JE32_9PLAT</name>
<dbReference type="Proteomes" id="UP000095280">
    <property type="component" value="Unplaced"/>
</dbReference>
<dbReference type="AlphaFoldDB" id="A0A1I8JE32"/>
<evidence type="ECO:0000313" key="2">
    <source>
        <dbReference type="WBParaSite" id="maker-uti_cns_0047115-snap-gene-0.6-mRNA-1"/>
    </source>
</evidence>
<sequence length="389" mass="41185">LGVEACSSDFGDQYLIEALNSTTFSNFDFGTETSCSSAGGSGWWYPPGCNALKLTGCAGCAGSDAIRWSSSTSAGAQQKQSERHAMPTLRVVSPLIRCAYRLVNCSTPDAHVEEVSSKLDQNAKHSLSLPSSQPLMRDVPSNLTVGLRIQMLNGTANVSEAPAPRTNFVFLARLRGASLNVSVDSIVLLSGNPTAGRSVGEVFDFSLSLEIQLPPGSACWQFTEICVVTQPDDTARFVDYELNNNEACIGINKTCQPALDVFAFLTIASPAFVTRSVWFLLTLETQLTLGSSSVVHIAAVPMQEMNFAVASVLFCTENCTNSSACLLVSCAPSSSWGSTTSREAVAIGGNTLISSNASDMFNLTACELYSFVCVTTATGPNSSLIYSTA</sequence>